<sequence>GGFRIGISQKMMVNALATSVQLDPSIIALRISGKWDPATTSFEALLSNDPQEKDFSKPYPFYLAHALEEAPQNLGDIEEWQAEWKWDGIRGQLIKR</sequence>
<dbReference type="EMBL" id="JBBAYM010000178">
    <property type="protein sequence ID" value="MEI5617077.1"/>
    <property type="molecule type" value="Genomic_DNA"/>
</dbReference>
<feature type="non-terminal residue" evidence="1">
    <location>
        <position position="1"/>
    </location>
</feature>
<reference evidence="1 2" key="1">
    <citation type="submission" date="2024-03" db="EMBL/GenBank/DDBJ databases">
        <title>First Report of Pectobacterium brasiliscabiei causing potato scab in china.</title>
        <authorList>
            <person name="Handique U."/>
        </authorList>
    </citation>
    <scope>NUCLEOTIDE SEQUENCE [LARGE SCALE GENOMIC DNA]</scope>
    <source>
        <strain evidence="1 2">ZRIMU1503</strain>
    </source>
</reference>
<feature type="non-terminal residue" evidence="1">
    <location>
        <position position="96"/>
    </location>
</feature>
<keyword evidence="2" id="KW-1185">Reference proteome</keyword>
<protein>
    <recommendedName>
        <fullName evidence="3">ATP-dependent DNA ligase</fullName>
    </recommendedName>
</protein>
<evidence type="ECO:0000313" key="1">
    <source>
        <dbReference type="EMBL" id="MEI5617077.1"/>
    </source>
</evidence>
<dbReference type="RefSeq" id="WP_419836934.1">
    <property type="nucleotide sequence ID" value="NZ_JBBAYM010000178.1"/>
</dbReference>
<name>A0ABU8GV60_9ACTN</name>
<evidence type="ECO:0008006" key="3">
    <source>
        <dbReference type="Google" id="ProtNLM"/>
    </source>
</evidence>
<dbReference type="Proteomes" id="UP001365781">
    <property type="component" value="Unassembled WGS sequence"/>
</dbReference>
<accession>A0ABU8GV60</accession>
<gene>
    <name evidence="1" type="ORF">WB403_49160</name>
</gene>
<proteinExistence type="predicted"/>
<dbReference type="InterPro" id="IPR016059">
    <property type="entry name" value="DNA_ligase_ATP-dep_CS"/>
</dbReference>
<comment type="caution">
    <text evidence="1">The sequence shown here is derived from an EMBL/GenBank/DDBJ whole genome shotgun (WGS) entry which is preliminary data.</text>
</comment>
<dbReference type="PROSITE" id="PS00697">
    <property type="entry name" value="DNA_LIGASE_A1"/>
    <property type="match status" value="1"/>
</dbReference>
<dbReference type="SUPFAM" id="SSF56091">
    <property type="entry name" value="DNA ligase/mRNA capping enzyme, catalytic domain"/>
    <property type="match status" value="1"/>
</dbReference>
<evidence type="ECO:0000313" key="2">
    <source>
        <dbReference type="Proteomes" id="UP001365781"/>
    </source>
</evidence>
<organism evidence="1 2">
    <name type="scientific">Streptomyces brasiliscabiei</name>
    <dbReference type="NCBI Taxonomy" id="2736302"/>
    <lineage>
        <taxon>Bacteria</taxon>
        <taxon>Bacillati</taxon>
        <taxon>Actinomycetota</taxon>
        <taxon>Actinomycetes</taxon>
        <taxon>Kitasatosporales</taxon>
        <taxon>Streptomycetaceae</taxon>
        <taxon>Streptomyces</taxon>
    </lineage>
</organism>